<dbReference type="Proteomes" id="UP001471651">
    <property type="component" value="Unassembled WGS sequence"/>
</dbReference>
<keyword evidence="3" id="KW-1185">Reference proteome</keyword>
<keyword evidence="1" id="KW-1133">Transmembrane helix</keyword>
<dbReference type="EMBL" id="JBDYKN010000001">
    <property type="protein sequence ID" value="MEP7727826.1"/>
    <property type="molecule type" value="Genomic_DNA"/>
</dbReference>
<sequence length="175" mass="20143">MQKYSPISLFLGACLSTIFGALAFYALIMNLSTNSLFEAKAPWAISSIFLLPITLCIQLLISQWSLKSEQDDLKKSEVRRLRALLEQKNKHIYFCLAFYVFSFTATMLLFSLVSQSISTFKYPITIVGGLVGLTLYSICWIIHEKKEISDFKAAISDRKRQYENQKRRKERFGND</sequence>
<name>A0ABV0KUE4_9GAMM</name>
<feature type="transmembrane region" description="Helical" evidence="1">
    <location>
        <begin position="120"/>
        <end position="142"/>
    </location>
</feature>
<keyword evidence="1" id="KW-0472">Membrane</keyword>
<protein>
    <submittedName>
        <fullName evidence="2">Uncharacterized protein</fullName>
    </submittedName>
</protein>
<feature type="transmembrane region" description="Helical" evidence="1">
    <location>
        <begin position="7"/>
        <end position="29"/>
    </location>
</feature>
<dbReference type="RefSeq" id="WP_348575757.1">
    <property type="nucleotide sequence ID" value="NZ_JBDYKN010000001.1"/>
</dbReference>
<reference evidence="2 3" key="1">
    <citation type="submission" date="2024-05" db="EMBL/GenBank/DDBJ databases">
        <authorList>
            <person name="Busch G.E."/>
            <person name="Sharma I."/>
        </authorList>
    </citation>
    <scope>NUCLEOTIDE SEQUENCE [LARGE SCALE GENOMIC DNA]</scope>
    <source>
        <strain evidence="2 3">23GB23</strain>
    </source>
</reference>
<comment type="caution">
    <text evidence="2">The sequence shown here is derived from an EMBL/GenBank/DDBJ whole genome shotgun (WGS) entry which is preliminary data.</text>
</comment>
<evidence type="ECO:0000313" key="3">
    <source>
        <dbReference type="Proteomes" id="UP001471651"/>
    </source>
</evidence>
<gene>
    <name evidence="2" type="ORF">ABKW32_00055</name>
</gene>
<proteinExistence type="predicted"/>
<feature type="transmembrane region" description="Helical" evidence="1">
    <location>
        <begin position="92"/>
        <end position="114"/>
    </location>
</feature>
<accession>A0ABV0KUE4</accession>
<evidence type="ECO:0000256" key="1">
    <source>
        <dbReference type="SAM" id="Phobius"/>
    </source>
</evidence>
<organism evidence="2 3">
    <name type="scientific">Marinomonas primoryensis</name>
    <dbReference type="NCBI Taxonomy" id="178399"/>
    <lineage>
        <taxon>Bacteria</taxon>
        <taxon>Pseudomonadati</taxon>
        <taxon>Pseudomonadota</taxon>
        <taxon>Gammaproteobacteria</taxon>
        <taxon>Oceanospirillales</taxon>
        <taxon>Oceanospirillaceae</taxon>
        <taxon>Marinomonas</taxon>
    </lineage>
</organism>
<feature type="transmembrane region" description="Helical" evidence="1">
    <location>
        <begin position="41"/>
        <end position="61"/>
    </location>
</feature>
<evidence type="ECO:0000313" key="2">
    <source>
        <dbReference type="EMBL" id="MEP7727826.1"/>
    </source>
</evidence>
<keyword evidence="1" id="KW-0812">Transmembrane</keyword>